<dbReference type="EMBL" id="AUZX01010458">
    <property type="protein sequence ID" value="EQD47973.1"/>
    <property type="molecule type" value="Genomic_DNA"/>
</dbReference>
<reference evidence="2" key="1">
    <citation type="submission" date="2013-08" db="EMBL/GenBank/DDBJ databases">
        <authorList>
            <person name="Mendez C."/>
            <person name="Richter M."/>
            <person name="Ferrer M."/>
            <person name="Sanchez J."/>
        </authorList>
    </citation>
    <scope>NUCLEOTIDE SEQUENCE</scope>
</reference>
<dbReference type="SUPFAM" id="SSF82866">
    <property type="entry name" value="Multidrug efflux transporter AcrB transmembrane domain"/>
    <property type="match status" value="1"/>
</dbReference>
<dbReference type="Gene3D" id="1.20.1640.10">
    <property type="entry name" value="Multidrug efflux transporter AcrB transmembrane domain"/>
    <property type="match status" value="1"/>
</dbReference>
<dbReference type="InterPro" id="IPR001036">
    <property type="entry name" value="Acrflvin-R"/>
</dbReference>
<keyword evidence="1" id="KW-0472">Membrane</keyword>
<accession>T0ZTE7</accession>
<keyword evidence="1" id="KW-1133">Transmembrane helix</keyword>
<dbReference type="GO" id="GO:0042910">
    <property type="term" value="F:xenobiotic transmembrane transporter activity"/>
    <property type="evidence" value="ECO:0007669"/>
    <property type="project" value="TreeGrafter"/>
</dbReference>
<proteinExistence type="predicted"/>
<dbReference type="GO" id="GO:0005886">
    <property type="term" value="C:plasma membrane"/>
    <property type="evidence" value="ECO:0007669"/>
    <property type="project" value="TreeGrafter"/>
</dbReference>
<organism evidence="2">
    <name type="scientific">mine drainage metagenome</name>
    <dbReference type="NCBI Taxonomy" id="410659"/>
    <lineage>
        <taxon>unclassified sequences</taxon>
        <taxon>metagenomes</taxon>
        <taxon>ecological metagenomes</taxon>
    </lineage>
</organism>
<sequence>AIGVIILFGLVTKNAILLVDYANTLRRKGRSVREAAIESGRVRLRPIAMTTFAMIFGMAPMAIGWGAGGTVRESMAVVVIGGLVSSMFFTLFLVPVVYARVAGVFKIHGTREES</sequence>
<dbReference type="AlphaFoldDB" id="T0ZTE7"/>
<reference evidence="2" key="2">
    <citation type="journal article" date="2014" name="ISME J.">
        <title>Microbial stratification in low pH oxic and suboxic macroscopic growths along an acid mine drainage.</title>
        <authorList>
            <person name="Mendez-Garcia C."/>
            <person name="Mesa V."/>
            <person name="Sprenger R.R."/>
            <person name="Richter M."/>
            <person name="Diez M.S."/>
            <person name="Solano J."/>
            <person name="Bargiela R."/>
            <person name="Golyshina O.V."/>
            <person name="Manteca A."/>
            <person name="Ramos J.L."/>
            <person name="Gallego J.R."/>
            <person name="Llorente I."/>
            <person name="Martins Dos Santos V.A."/>
            <person name="Jensen O.N."/>
            <person name="Pelaez A.I."/>
            <person name="Sanchez J."/>
            <person name="Ferrer M."/>
        </authorList>
    </citation>
    <scope>NUCLEOTIDE SEQUENCE</scope>
</reference>
<dbReference type="PANTHER" id="PTHR32063">
    <property type="match status" value="1"/>
</dbReference>
<feature type="transmembrane region" description="Helical" evidence="1">
    <location>
        <begin position="74"/>
        <end position="98"/>
    </location>
</feature>
<dbReference type="Pfam" id="PF00873">
    <property type="entry name" value="ACR_tran"/>
    <property type="match status" value="1"/>
</dbReference>
<feature type="non-terminal residue" evidence="2">
    <location>
        <position position="1"/>
    </location>
</feature>
<gene>
    <name evidence="2" type="ORF">B1A_14250</name>
</gene>
<dbReference type="PANTHER" id="PTHR32063:SF24">
    <property type="entry name" value="CATION EFFLUX SYSTEM (ACRB_ACRD_ACRF FAMILY)"/>
    <property type="match status" value="1"/>
</dbReference>
<protein>
    <submittedName>
        <fullName evidence="2">Acriflavin resistance protein</fullName>
    </submittedName>
</protein>
<feature type="transmembrane region" description="Helical" evidence="1">
    <location>
        <begin position="6"/>
        <end position="25"/>
    </location>
</feature>
<feature type="transmembrane region" description="Helical" evidence="1">
    <location>
        <begin position="46"/>
        <end position="68"/>
    </location>
</feature>
<comment type="caution">
    <text evidence="2">The sequence shown here is derived from an EMBL/GenBank/DDBJ whole genome shotgun (WGS) entry which is preliminary data.</text>
</comment>
<evidence type="ECO:0000313" key="2">
    <source>
        <dbReference type="EMBL" id="EQD47973.1"/>
    </source>
</evidence>
<name>T0ZTE7_9ZZZZ</name>
<evidence type="ECO:0000256" key="1">
    <source>
        <dbReference type="SAM" id="Phobius"/>
    </source>
</evidence>
<keyword evidence="1" id="KW-0812">Transmembrane</keyword>